<dbReference type="InterPro" id="IPR008269">
    <property type="entry name" value="Lon_proteolytic"/>
</dbReference>
<dbReference type="PANTHER" id="PTHR43718">
    <property type="entry name" value="LON PROTEASE"/>
    <property type="match status" value="1"/>
</dbReference>
<dbReference type="EMBL" id="JBICCN010000009">
    <property type="protein sequence ID" value="KAL3103850.1"/>
    <property type="molecule type" value="Genomic_DNA"/>
</dbReference>
<dbReference type="PRINTS" id="PR00830">
    <property type="entry name" value="ENDOLAPTASE"/>
</dbReference>
<feature type="domain" description="Lon proteolytic" evidence="1">
    <location>
        <begin position="140"/>
        <end position="238"/>
    </location>
</feature>
<dbReference type="Proteomes" id="UP001620645">
    <property type="component" value="Unassembled WGS sequence"/>
</dbReference>
<evidence type="ECO:0000313" key="2">
    <source>
        <dbReference type="EMBL" id="KAL3103850.1"/>
    </source>
</evidence>
<evidence type="ECO:0000313" key="3">
    <source>
        <dbReference type="Proteomes" id="UP001620645"/>
    </source>
</evidence>
<name>A0ABD2KLM8_HETSC</name>
<dbReference type="AlphaFoldDB" id="A0ABD2KLM8"/>
<sequence>MMHANAIVAPHYFCNRHCDGWSPTAAGLRIHIANAHADDNDQATNRKPNSPGQVLGVYCMHPEVVDFPPVAIRNCIHLNCFTALFTVGRCRLAGAGPLTIYFPCSDETEQAYLNGMEQARQALGVHHLPNLRIRRWPPVTSTDGPSSGAAMFCAVYSLFTRRLCRADSAVTAAVDAFAPMVIGVGELELKAEDAVAAGLTGLVMAQENEEDWAELPAVLTEQLEGVFVNNLDQMVDAMFLPLPL</sequence>
<organism evidence="2 3">
    <name type="scientific">Heterodera schachtii</name>
    <name type="common">Sugarbeet cyst nematode worm</name>
    <name type="synonym">Tylenchus schachtii</name>
    <dbReference type="NCBI Taxonomy" id="97005"/>
    <lineage>
        <taxon>Eukaryota</taxon>
        <taxon>Metazoa</taxon>
        <taxon>Ecdysozoa</taxon>
        <taxon>Nematoda</taxon>
        <taxon>Chromadorea</taxon>
        <taxon>Rhabditida</taxon>
        <taxon>Tylenchina</taxon>
        <taxon>Tylenchomorpha</taxon>
        <taxon>Tylenchoidea</taxon>
        <taxon>Heteroderidae</taxon>
        <taxon>Heteroderinae</taxon>
        <taxon>Heterodera</taxon>
    </lineage>
</organism>
<accession>A0ABD2KLM8</accession>
<dbReference type="Gene3D" id="3.30.230.10">
    <property type="match status" value="1"/>
</dbReference>
<dbReference type="SUPFAM" id="SSF54211">
    <property type="entry name" value="Ribosomal protein S5 domain 2-like"/>
    <property type="match status" value="1"/>
</dbReference>
<evidence type="ECO:0000259" key="1">
    <source>
        <dbReference type="Pfam" id="PF05362"/>
    </source>
</evidence>
<proteinExistence type="predicted"/>
<dbReference type="InterPro" id="IPR027065">
    <property type="entry name" value="Lon_Prtase"/>
</dbReference>
<protein>
    <recommendedName>
        <fullName evidence="1">Lon proteolytic domain-containing protein</fullName>
    </recommendedName>
</protein>
<gene>
    <name evidence="2" type="ORF">niasHS_000844</name>
</gene>
<dbReference type="InterPro" id="IPR020568">
    <property type="entry name" value="Ribosomal_Su5_D2-typ_SF"/>
</dbReference>
<comment type="caution">
    <text evidence="2">The sequence shown here is derived from an EMBL/GenBank/DDBJ whole genome shotgun (WGS) entry which is preliminary data.</text>
</comment>
<keyword evidence="3" id="KW-1185">Reference proteome</keyword>
<reference evidence="2 3" key="1">
    <citation type="submission" date="2024-10" db="EMBL/GenBank/DDBJ databases">
        <authorList>
            <person name="Kim D."/>
        </authorList>
    </citation>
    <scope>NUCLEOTIDE SEQUENCE [LARGE SCALE GENOMIC DNA]</scope>
    <source>
        <strain evidence="2">Taebaek</strain>
    </source>
</reference>
<dbReference type="Pfam" id="PF05362">
    <property type="entry name" value="Lon_C"/>
    <property type="match status" value="1"/>
</dbReference>
<dbReference type="PANTHER" id="PTHR43718:SF2">
    <property type="entry name" value="LON PROTEASE HOMOLOG, MITOCHONDRIAL"/>
    <property type="match status" value="1"/>
</dbReference>
<dbReference type="InterPro" id="IPR014721">
    <property type="entry name" value="Ribsml_uS5_D2-typ_fold_subgr"/>
</dbReference>